<evidence type="ECO:0000256" key="6">
    <source>
        <dbReference type="SAM" id="MobiDB-lite"/>
    </source>
</evidence>
<dbReference type="Pfam" id="PF04024">
    <property type="entry name" value="PspC"/>
    <property type="match status" value="1"/>
</dbReference>
<accession>A0A5C4MF22</accession>
<dbReference type="GO" id="GO:0005886">
    <property type="term" value="C:plasma membrane"/>
    <property type="evidence" value="ECO:0007669"/>
    <property type="project" value="UniProtKB-SubCell"/>
</dbReference>
<keyword evidence="4 7" id="KW-1133">Transmembrane helix</keyword>
<evidence type="ECO:0000256" key="1">
    <source>
        <dbReference type="ARBA" id="ARBA00004162"/>
    </source>
</evidence>
<evidence type="ECO:0000313" key="9">
    <source>
        <dbReference type="EMBL" id="TNC34372.1"/>
    </source>
</evidence>
<keyword evidence="5 7" id="KW-0472">Membrane</keyword>
<dbReference type="PANTHER" id="PTHR33885">
    <property type="entry name" value="PHAGE SHOCK PROTEIN C"/>
    <property type="match status" value="1"/>
</dbReference>
<feature type="region of interest" description="Disordered" evidence="6">
    <location>
        <begin position="174"/>
        <end position="253"/>
    </location>
</feature>
<proteinExistence type="predicted"/>
<protein>
    <submittedName>
        <fullName evidence="9">PspC domain-containing protein</fullName>
    </submittedName>
</protein>
<feature type="transmembrane region" description="Helical" evidence="7">
    <location>
        <begin position="255"/>
        <end position="275"/>
    </location>
</feature>
<name>A0A5C4MF22_9ACTN</name>
<evidence type="ECO:0000256" key="5">
    <source>
        <dbReference type="ARBA" id="ARBA00023136"/>
    </source>
</evidence>
<dbReference type="InterPro" id="IPR007168">
    <property type="entry name" value="Phageshock_PspC_N"/>
</dbReference>
<keyword evidence="3 7" id="KW-0812">Transmembrane</keyword>
<feature type="compositionally biased region" description="Low complexity" evidence="6">
    <location>
        <begin position="209"/>
        <end position="218"/>
    </location>
</feature>
<feature type="compositionally biased region" description="Pro residues" evidence="6">
    <location>
        <begin position="185"/>
        <end position="208"/>
    </location>
</feature>
<feature type="region of interest" description="Disordered" evidence="6">
    <location>
        <begin position="1"/>
        <end position="42"/>
    </location>
</feature>
<sequence>MDDTTPPPGVFAGGGTSPGGAAEAAPPGGPAPGGPAAGGSAAAGSATLTDIRRSDDGRVVAGVCAGIGRSLGIDPVIPRIVFAVLTLVGFGGVLAYAAAWILLPDQKTGESYLKRWLGLGESEPQIRLVGLGAAALVALTWTWGWGWPLGPLWIAAVVVIAWVAFREYQERGRNRSASPTAPAYGPAPPQPAGPPYAAPAPFAVPPSAPSGTPSYAAPYAPPPAPPRPPAPPVRPPLPPPTKPPKRPNPRHDGGLLTILTLSLTLITTGVTIIGTDGDLHASVYVAVATGTLALGMLVGTVFGNARPLIFPALLAVAVLAVSVVVPRWDAGRVEATPSSAATVRDSYAIGFGEVVVDLTGVADPEALDGRRIAIESGVGAVRVIVPATLDVDIDATVGAGAILGLGTERGGLGVHLDKHDDTERPDLGLDIDIRIGTVEVVRS</sequence>
<dbReference type="PANTHER" id="PTHR33885:SF3">
    <property type="entry name" value="PHAGE SHOCK PROTEIN C"/>
    <property type="match status" value="1"/>
</dbReference>
<feature type="transmembrane region" description="Helical" evidence="7">
    <location>
        <begin position="80"/>
        <end position="103"/>
    </location>
</feature>
<evidence type="ECO:0000256" key="3">
    <source>
        <dbReference type="ARBA" id="ARBA00022692"/>
    </source>
</evidence>
<evidence type="ECO:0000313" key="11">
    <source>
        <dbReference type="Proteomes" id="UP000306740"/>
    </source>
</evidence>
<feature type="transmembrane region" description="Helical" evidence="7">
    <location>
        <begin position="149"/>
        <end position="165"/>
    </location>
</feature>
<dbReference type="Proteomes" id="UP000306740">
    <property type="component" value="Unassembled WGS sequence"/>
</dbReference>
<dbReference type="RefSeq" id="WP_139106920.1">
    <property type="nucleotide sequence ID" value="NZ_VDFR01000142.1"/>
</dbReference>
<comment type="caution">
    <text evidence="9">The sequence shown here is derived from an EMBL/GenBank/DDBJ whole genome shotgun (WGS) entry which is preliminary data.</text>
</comment>
<organism evidence="9 11">
    <name type="scientific">Mumia zhuanghuii</name>
    <dbReference type="NCBI Taxonomy" id="2585211"/>
    <lineage>
        <taxon>Bacteria</taxon>
        <taxon>Bacillati</taxon>
        <taxon>Actinomycetota</taxon>
        <taxon>Actinomycetes</taxon>
        <taxon>Propionibacteriales</taxon>
        <taxon>Nocardioidaceae</taxon>
        <taxon>Mumia</taxon>
    </lineage>
</organism>
<dbReference type="OrthoDB" id="7359894at2"/>
<feature type="transmembrane region" description="Helical" evidence="7">
    <location>
        <begin position="309"/>
        <end position="328"/>
    </location>
</feature>
<dbReference type="EMBL" id="VDFR01000158">
    <property type="protein sequence ID" value="TNC34372.1"/>
    <property type="molecule type" value="Genomic_DNA"/>
</dbReference>
<dbReference type="AlphaFoldDB" id="A0A5C4MF22"/>
<feature type="transmembrane region" description="Helical" evidence="7">
    <location>
        <begin position="281"/>
        <end position="302"/>
    </location>
</feature>
<dbReference type="EMBL" id="VDFR01000142">
    <property type="protein sequence ID" value="TNC35967.1"/>
    <property type="molecule type" value="Genomic_DNA"/>
</dbReference>
<evidence type="ECO:0000256" key="7">
    <source>
        <dbReference type="SAM" id="Phobius"/>
    </source>
</evidence>
<comment type="subcellular location">
    <subcellularLocation>
        <location evidence="1">Cell membrane</location>
        <topology evidence="1">Single-pass membrane protein</topology>
    </subcellularLocation>
</comment>
<dbReference type="InterPro" id="IPR052027">
    <property type="entry name" value="PspC"/>
</dbReference>
<reference evidence="9 11" key="1">
    <citation type="submission" date="2019-05" db="EMBL/GenBank/DDBJ databases">
        <title>Mumia sp. nov., isolated from the intestinal contents of plateau pika (Ochotona curzoniae) in the Qinghai-Tibet plateau of China.</title>
        <authorList>
            <person name="Tian Z."/>
        </authorList>
    </citation>
    <scope>NUCLEOTIDE SEQUENCE [LARGE SCALE GENOMIC DNA]</scope>
    <source>
        <strain evidence="11">527</strain>
        <strain evidence="9">Z527</strain>
    </source>
</reference>
<feature type="compositionally biased region" description="Pro residues" evidence="6">
    <location>
        <begin position="219"/>
        <end position="242"/>
    </location>
</feature>
<keyword evidence="2" id="KW-1003">Cell membrane</keyword>
<evidence type="ECO:0000256" key="4">
    <source>
        <dbReference type="ARBA" id="ARBA00022989"/>
    </source>
</evidence>
<evidence type="ECO:0000259" key="8">
    <source>
        <dbReference type="Pfam" id="PF04024"/>
    </source>
</evidence>
<evidence type="ECO:0000256" key="2">
    <source>
        <dbReference type="ARBA" id="ARBA00022475"/>
    </source>
</evidence>
<feature type="domain" description="Phage shock protein PspC N-terminal" evidence="8">
    <location>
        <begin position="51"/>
        <end position="105"/>
    </location>
</feature>
<gene>
    <name evidence="10" type="ORF">FHE65_26620</name>
    <name evidence="9" type="ORF">FHE65_27960</name>
</gene>
<evidence type="ECO:0000313" key="10">
    <source>
        <dbReference type="EMBL" id="TNC35967.1"/>
    </source>
</evidence>